<protein>
    <recommendedName>
        <fullName evidence="7">Rhodopsin domain-containing protein</fullName>
    </recommendedName>
</protein>
<comment type="subcellular location">
    <subcellularLocation>
        <location evidence="1">Membrane</location>
        <topology evidence="1">Multi-pass membrane protein</topology>
    </subcellularLocation>
</comment>
<evidence type="ECO:0000313" key="8">
    <source>
        <dbReference type="EMBL" id="KAK3946818.1"/>
    </source>
</evidence>
<evidence type="ECO:0000259" key="7">
    <source>
        <dbReference type="Pfam" id="PF20684"/>
    </source>
</evidence>
<dbReference type="GO" id="GO:0016020">
    <property type="term" value="C:membrane"/>
    <property type="evidence" value="ECO:0007669"/>
    <property type="project" value="UniProtKB-SubCell"/>
</dbReference>
<comment type="caution">
    <text evidence="8">The sequence shown here is derived from an EMBL/GenBank/DDBJ whole genome shotgun (WGS) entry which is preliminary data.</text>
</comment>
<evidence type="ECO:0000256" key="1">
    <source>
        <dbReference type="ARBA" id="ARBA00004141"/>
    </source>
</evidence>
<evidence type="ECO:0000256" key="4">
    <source>
        <dbReference type="ARBA" id="ARBA00023136"/>
    </source>
</evidence>
<proteinExistence type="inferred from homology"/>
<name>A0AAN6SB92_9PEZI</name>
<organism evidence="8 9">
    <name type="scientific">Pseudoneurospora amorphoporcata</name>
    <dbReference type="NCBI Taxonomy" id="241081"/>
    <lineage>
        <taxon>Eukaryota</taxon>
        <taxon>Fungi</taxon>
        <taxon>Dikarya</taxon>
        <taxon>Ascomycota</taxon>
        <taxon>Pezizomycotina</taxon>
        <taxon>Sordariomycetes</taxon>
        <taxon>Sordariomycetidae</taxon>
        <taxon>Sordariales</taxon>
        <taxon>Sordariaceae</taxon>
        <taxon>Pseudoneurospora</taxon>
    </lineage>
</organism>
<comment type="similarity">
    <text evidence="5">Belongs to the SAT4 family.</text>
</comment>
<feature type="transmembrane region" description="Helical" evidence="6">
    <location>
        <begin position="22"/>
        <end position="43"/>
    </location>
</feature>
<evidence type="ECO:0000313" key="9">
    <source>
        <dbReference type="Proteomes" id="UP001303222"/>
    </source>
</evidence>
<dbReference type="PANTHER" id="PTHR33048">
    <property type="entry name" value="PTH11-LIKE INTEGRAL MEMBRANE PROTEIN (AFU_ORTHOLOGUE AFUA_5G11245)"/>
    <property type="match status" value="1"/>
</dbReference>
<evidence type="ECO:0000256" key="5">
    <source>
        <dbReference type="ARBA" id="ARBA00038359"/>
    </source>
</evidence>
<gene>
    <name evidence="8" type="ORF">QBC32DRAFT_248774</name>
</gene>
<feature type="transmembrane region" description="Helical" evidence="6">
    <location>
        <begin position="108"/>
        <end position="129"/>
    </location>
</feature>
<dbReference type="InterPro" id="IPR052337">
    <property type="entry name" value="SAT4-like"/>
</dbReference>
<evidence type="ECO:0000256" key="6">
    <source>
        <dbReference type="SAM" id="Phobius"/>
    </source>
</evidence>
<feature type="transmembrane region" description="Helical" evidence="6">
    <location>
        <begin position="55"/>
        <end position="74"/>
    </location>
</feature>
<evidence type="ECO:0000256" key="3">
    <source>
        <dbReference type="ARBA" id="ARBA00022989"/>
    </source>
</evidence>
<evidence type="ECO:0000256" key="2">
    <source>
        <dbReference type="ARBA" id="ARBA00022692"/>
    </source>
</evidence>
<dbReference type="PANTHER" id="PTHR33048:SF129">
    <property type="entry name" value="INTEGRAL MEMBRANE PROTEIN-RELATED"/>
    <property type="match status" value="1"/>
</dbReference>
<feature type="domain" description="Rhodopsin" evidence="7">
    <location>
        <begin position="44"/>
        <end position="275"/>
    </location>
</feature>
<feature type="transmembrane region" description="Helical" evidence="6">
    <location>
        <begin position="209"/>
        <end position="229"/>
    </location>
</feature>
<dbReference type="Pfam" id="PF20684">
    <property type="entry name" value="Fung_rhodopsin"/>
    <property type="match status" value="1"/>
</dbReference>
<keyword evidence="3 6" id="KW-1133">Transmembrane helix</keyword>
<dbReference type="InterPro" id="IPR049326">
    <property type="entry name" value="Rhodopsin_dom_fungi"/>
</dbReference>
<feature type="transmembrane region" description="Helical" evidence="6">
    <location>
        <begin position="249"/>
        <end position="271"/>
    </location>
</feature>
<keyword evidence="9" id="KW-1185">Reference proteome</keyword>
<accession>A0AAN6SB92</accession>
<dbReference type="AlphaFoldDB" id="A0AAN6SB92"/>
<feature type="transmembrane region" description="Helical" evidence="6">
    <location>
        <begin position="175"/>
        <end position="197"/>
    </location>
</feature>
<keyword evidence="2 6" id="KW-0812">Transmembrane</keyword>
<reference evidence="8" key="1">
    <citation type="journal article" date="2023" name="Mol. Phylogenet. Evol.">
        <title>Genome-scale phylogeny and comparative genomics of the fungal order Sordariales.</title>
        <authorList>
            <person name="Hensen N."/>
            <person name="Bonometti L."/>
            <person name="Westerberg I."/>
            <person name="Brannstrom I.O."/>
            <person name="Guillou S."/>
            <person name="Cros-Aarteil S."/>
            <person name="Calhoun S."/>
            <person name="Haridas S."/>
            <person name="Kuo A."/>
            <person name="Mondo S."/>
            <person name="Pangilinan J."/>
            <person name="Riley R."/>
            <person name="LaButti K."/>
            <person name="Andreopoulos B."/>
            <person name="Lipzen A."/>
            <person name="Chen C."/>
            <person name="Yan M."/>
            <person name="Daum C."/>
            <person name="Ng V."/>
            <person name="Clum A."/>
            <person name="Steindorff A."/>
            <person name="Ohm R.A."/>
            <person name="Martin F."/>
            <person name="Silar P."/>
            <person name="Natvig D.O."/>
            <person name="Lalanne C."/>
            <person name="Gautier V."/>
            <person name="Ament-Velasquez S.L."/>
            <person name="Kruys A."/>
            <person name="Hutchinson M.I."/>
            <person name="Powell A.J."/>
            <person name="Barry K."/>
            <person name="Miller A.N."/>
            <person name="Grigoriev I.V."/>
            <person name="Debuchy R."/>
            <person name="Gladieux P."/>
            <person name="Hiltunen Thoren M."/>
            <person name="Johannesson H."/>
        </authorList>
    </citation>
    <scope>NUCLEOTIDE SEQUENCE</scope>
    <source>
        <strain evidence="8">CBS 626.80</strain>
    </source>
</reference>
<reference evidence="8" key="2">
    <citation type="submission" date="2023-06" db="EMBL/GenBank/DDBJ databases">
        <authorList>
            <consortium name="Lawrence Berkeley National Laboratory"/>
            <person name="Mondo S.J."/>
            <person name="Hensen N."/>
            <person name="Bonometti L."/>
            <person name="Westerberg I."/>
            <person name="Brannstrom I.O."/>
            <person name="Guillou S."/>
            <person name="Cros-Aarteil S."/>
            <person name="Calhoun S."/>
            <person name="Haridas S."/>
            <person name="Kuo A."/>
            <person name="Pangilinan J."/>
            <person name="Riley R."/>
            <person name="Labutti K."/>
            <person name="Andreopoulos B."/>
            <person name="Lipzen A."/>
            <person name="Chen C."/>
            <person name="Yanf M."/>
            <person name="Daum C."/>
            <person name="Ng V."/>
            <person name="Clum A."/>
            <person name="Steindorff A."/>
            <person name="Ohm R."/>
            <person name="Martin F."/>
            <person name="Silar P."/>
            <person name="Natvig D."/>
            <person name="Lalanne C."/>
            <person name="Gautier V."/>
            <person name="Ament-Velasquez S.L."/>
            <person name="Kruys A."/>
            <person name="Hutchinson M.I."/>
            <person name="Powell A.J."/>
            <person name="Barry K."/>
            <person name="Miller A.N."/>
            <person name="Grigoriev I.V."/>
            <person name="Debuchy R."/>
            <person name="Gladieux P."/>
            <person name="Thoren M.H."/>
            <person name="Johannesson H."/>
        </authorList>
    </citation>
    <scope>NUCLEOTIDE SEQUENCE</scope>
    <source>
        <strain evidence="8">CBS 626.80</strain>
    </source>
</reference>
<dbReference type="EMBL" id="MU859507">
    <property type="protein sequence ID" value="KAK3946818.1"/>
    <property type="molecule type" value="Genomic_DNA"/>
</dbReference>
<keyword evidence="4 6" id="KW-0472">Membrane</keyword>
<dbReference type="Proteomes" id="UP001303222">
    <property type="component" value="Unassembled WGS sequence"/>
</dbReference>
<feature type="transmembrane region" description="Helical" evidence="6">
    <location>
        <begin position="136"/>
        <end position="155"/>
    </location>
</feature>
<sequence>MEFTPEMLAIPLTLADKPYNDLQIGTFIGFGVTYFAATILLVFRYMQALKITKKVELDLVILTILWVLALVYFVTMYQLMAFGWARHTSELVPVDFINFNKGLLPNTLTYLITPAVTKMAMCAVLYRISPSRTYRIMVIAIAVAIFMYTLVLTSITGGPCNPLKTGTTKCLENVALSQAVLNIASDLAVIAVPIPTIHKIQTSLKQKCLVGALLCLGSGVVVCSIVRLPQVLTLDTSPGSTVDITYEEGVLGVWSIVEVNLGIVCGCGMRLKQFIVKYWPRLGMGSWGSSATSSQGGTHTTSGMRTGEFGNGSRLGAGLGAGHVHGTKQDGKYQLHSIQKGNKDETFVNVEDGGSTDGILR</sequence>